<dbReference type="EMBL" id="JPRD01000053">
    <property type="protein sequence ID" value="KIF50423.1"/>
    <property type="molecule type" value="Genomic_DNA"/>
</dbReference>
<dbReference type="GO" id="GO:0016747">
    <property type="term" value="F:acyltransferase activity, transferring groups other than amino-acyl groups"/>
    <property type="evidence" value="ECO:0007669"/>
    <property type="project" value="InterPro"/>
</dbReference>
<dbReference type="InterPro" id="IPR016181">
    <property type="entry name" value="Acyl_CoA_acyltransferase"/>
</dbReference>
<dbReference type="PROSITE" id="PS51186">
    <property type="entry name" value="GNAT"/>
    <property type="match status" value="1"/>
</dbReference>
<dbReference type="AlphaFoldDB" id="A0A0C1VKX7"/>
<evidence type="ECO:0000313" key="3">
    <source>
        <dbReference type="Proteomes" id="UP000031586"/>
    </source>
</evidence>
<gene>
    <name evidence="2" type="ORF">H735_25080</name>
</gene>
<accession>A0A0C1VKX7</accession>
<proteinExistence type="predicted"/>
<organism evidence="2 3">
    <name type="scientific">Vibrio owensii CAIM 1854 = LMG 25443</name>
    <dbReference type="NCBI Taxonomy" id="1229493"/>
    <lineage>
        <taxon>Bacteria</taxon>
        <taxon>Pseudomonadati</taxon>
        <taxon>Pseudomonadota</taxon>
        <taxon>Gammaproteobacteria</taxon>
        <taxon>Vibrionales</taxon>
        <taxon>Vibrionaceae</taxon>
        <taxon>Vibrio</taxon>
    </lineage>
</organism>
<feature type="domain" description="N-acetyltransferase" evidence="1">
    <location>
        <begin position="6"/>
        <end position="158"/>
    </location>
</feature>
<dbReference type="InterPro" id="IPR000182">
    <property type="entry name" value="GNAT_dom"/>
</dbReference>
<dbReference type="SUPFAM" id="SSF55729">
    <property type="entry name" value="Acyl-CoA N-acyltransferases (Nat)"/>
    <property type="match status" value="1"/>
</dbReference>
<dbReference type="PANTHER" id="PTHR43792">
    <property type="entry name" value="GNAT FAMILY, PUTATIVE (AFU_ORTHOLOGUE AFUA_3G00765)-RELATED-RELATED"/>
    <property type="match status" value="1"/>
</dbReference>
<dbReference type="PATRIC" id="fig|1229493.5.peg.4585"/>
<dbReference type="Proteomes" id="UP000031586">
    <property type="component" value="Unassembled WGS sequence"/>
</dbReference>
<protein>
    <submittedName>
        <fullName evidence="2">Acetyltransferase</fullName>
    </submittedName>
</protein>
<reference evidence="2 3" key="1">
    <citation type="submission" date="2014-07" db="EMBL/GenBank/DDBJ databases">
        <title>Unique and conserved regions in Vibrio harveyi and related species in comparison with the shrimp pathogen Vibrio harveyi CAIM 1792.</title>
        <authorList>
            <person name="Espinoza-Valles I."/>
            <person name="Vora G."/>
            <person name="Leekitcharoenphon P."/>
            <person name="Ussery D."/>
            <person name="Hoj L."/>
            <person name="Gomez-Gil B."/>
        </authorList>
    </citation>
    <scope>NUCLEOTIDE SEQUENCE [LARGE SCALE GENOMIC DNA]</scope>
    <source>
        <strain evidence="3">CAIM 1854 / LMG 25443</strain>
    </source>
</reference>
<evidence type="ECO:0000313" key="2">
    <source>
        <dbReference type="EMBL" id="KIF50423.1"/>
    </source>
</evidence>
<name>A0A0C1VKX7_9VIBR</name>
<keyword evidence="2" id="KW-0808">Transferase</keyword>
<dbReference type="InterPro" id="IPR051531">
    <property type="entry name" value="N-acetyltransferase"/>
</dbReference>
<evidence type="ECO:0000259" key="1">
    <source>
        <dbReference type="PROSITE" id="PS51186"/>
    </source>
</evidence>
<dbReference type="PANTHER" id="PTHR43792:SF1">
    <property type="entry name" value="N-ACETYLTRANSFERASE DOMAIN-CONTAINING PROTEIN"/>
    <property type="match status" value="1"/>
</dbReference>
<comment type="caution">
    <text evidence="2">The sequence shown here is derived from an EMBL/GenBank/DDBJ whole genome shotgun (WGS) entry which is preliminary data.</text>
</comment>
<dbReference type="Gene3D" id="3.40.630.30">
    <property type="match status" value="1"/>
</dbReference>
<dbReference type="RefSeq" id="WP_020195860.1">
    <property type="nucleotide sequence ID" value="NZ_BAOH01000032.1"/>
</dbReference>
<sequence length="167" mass="19303">MNEEKLELKLASYEYFESFFRLRSQPQNIYWSGFSEAPIKEKLEHHFFAAIESSSREFYLLCEKGEAIGYLYIDYNSYADEVEIAYGISSEKSGRGLAKFMIKEGLSATKYKVDKVIAWIATSNIPSIKSVESLGFIKTVEEEVRSFNQEVEPVKFCKFIKIYGDCQ</sequence>
<dbReference type="Pfam" id="PF13302">
    <property type="entry name" value="Acetyltransf_3"/>
    <property type="match status" value="1"/>
</dbReference>